<protein>
    <submittedName>
        <fullName evidence="2">Helix-turn-helix domain-containing protein</fullName>
    </submittedName>
</protein>
<keyword evidence="3" id="KW-1185">Reference proteome</keyword>
<dbReference type="PANTHER" id="PTHR35010">
    <property type="entry name" value="BLL4672 PROTEIN-RELATED"/>
    <property type="match status" value="1"/>
</dbReference>
<dbReference type="Gene3D" id="3.30.450.180">
    <property type="match status" value="1"/>
</dbReference>
<comment type="caution">
    <text evidence="2">The sequence shown here is derived from an EMBL/GenBank/DDBJ whole genome shotgun (WGS) entry which is preliminary data.</text>
</comment>
<name>A0A7W2HHS7_9ACTN</name>
<sequence length="337" mass="37310">MTTMTPQTTTPQARKRESVVGATEIAEIAEITESAEAAEAMEGAAEVRRHELAAFLRSRRERITPEQVGLERGRRRRTPGLRREEVAQLSAVGVTWYTWLEQARDIQVSGQVLDALARTLLLDPSERAHLFKLAGVADPAPGTPCPSITPALRQVLEQLEPLPACIQNSRYDILAYNRTYGRLLCDLDAVPPEDRNGMILAFTNADWRSSIVLLDETMRLMAAKFRASMADHLAEPAWKMLLKRLRAESAEFREAGDRHEVIGAQSKTKQFRNAHVGLLTLDHTDLWLGPAHGPRLVTYAPTDDVSRERLEKLHALALADGTRPGAGYARPGTPAAC</sequence>
<evidence type="ECO:0000313" key="3">
    <source>
        <dbReference type="Proteomes" id="UP000586976"/>
    </source>
</evidence>
<proteinExistence type="predicted"/>
<dbReference type="AlphaFoldDB" id="A0A7W2HHS7"/>
<dbReference type="Pfam" id="PF13560">
    <property type="entry name" value="HTH_31"/>
    <property type="match status" value="1"/>
</dbReference>
<accession>A0A7W2HHS7</accession>
<dbReference type="InterPro" id="IPR010982">
    <property type="entry name" value="Lambda_DNA-bd_dom_sf"/>
</dbReference>
<reference evidence="2 3" key="1">
    <citation type="submission" date="2020-07" db="EMBL/GenBank/DDBJ databases">
        <title>Streptomyces isolated from Indian soil.</title>
        <authorList>
            <person name="Mandal S."/>
            <person name="Maiti P.K."/>
        </authorList>
    </citation>
    <scope>NUCLEOTIDE SEQUENCE [LARGE SCALE GENOMIC DNA]</scope>
    <source>
        <strain evidence="2 3">PSKA54</strain>
    </source>
</reference>
<dbReference type="InterPro" id="IPR041413">
    <property type="entry name" value="MLTR_LBD"/>
</dbReference>
<organism evidence="2 3">
    <name type="scientific">Streptomyces himalayensis subsp. aureolus</name>
    <dbReference type="NCBI Taxonomy" id="2758039"/>
    <lineage>
        <taxon>Bacteria</taxon>
        <taxon>Bacillati</taxon>
        <taxon>Actinomycetota</taxon>
        <taxon>Actinomycetes</taxon>
        <taxon>Kitasatosporales</taxon>
        <taxon>Streptomycetaceae</taxon>
        <taxon>Streptomyces</taxon>
        <taxon>Streptomyces himalayensis</taxon>
    </lineage>
</organism>
<evidence type="ECO:0000313" key="2">
    <source>
        <dbReference type="EMBL" id="MBA4864358.1"/>
    </source>
</evidence>
<dbReference type="EMBL" id="JACEQY010000028">
    <property type="protein sequence ID" value="MBA4864358.1"/>
    <property type="molecule type" value="Genomic_DNA"/>
</dbReference>
<dbReference type="Pfam" id="PF17765">
    <property type="entry name" value="MLTR_LBD"/>
    <property type="match status" value="1"/>
</dbReference>
<evidence type="ECO:0000259" key="1">
    <source>
        <dbReference type="Pfam" id="PF17765"/>
    </source>
</evidence>
<dbReference type="PANTHER" id="PTHR35010:SF2">
    <property type="entry name" value="BLL4672 PROTEIN"/>
    <property type="match status" value="1"/>
</dbReference>
<dbReference type="Gene3D" id="1.10.260.40">
    <property type="entry name" value="lambda repressor-like DNA-binding domains"/>
    <property type="match status" value="1"/>
</dbReference>
<dbReference type="GO" id="GO:0003677">
    <property type="term" value="F:DNA binding"/>
    <property type="evidence" value="ECO:0007669"/>
    <property type="project" value="InterPro"/>
</dbReference>
<dbReference type="Proteomes" id="UP000586976">
    <property type="component" value="Unassembled WGS sequence"/>
</dbReference>
<gene>
    <name evidence="2" type="ORF">H1V43_23990</name>
</gene>
<feature type="domain" description="MmyB-like transcription regulator ligand binding" evidence="1">
    <location>
        <begin position="149"/>
        <end position="313"/>
    </location>
</feature>